<feature type="transmembrane region" description="Helical" evidence="9">
    <location>
        <begin position="155"/>
        <end position="179"/>
    </location>
</feature>
<keyword evidence="11" id="KW-1185">Reference proteome</keyword>
<feature type="transmembrane region" description="Helical" evidence="9">
    <location>
        <begin position="312"/>
        <end position="331"/>
    </location>
</feature>
<comment type="similarity">
    <text evidence="8">Belongs to the TsuA/YedE (TC 9.B.102) family.</text>
</comment>
<evidence type="ECO:0000256" key="1">
    <source>
        <dbReference type="ARBA" id="ARBA00004429"/>
    </source>
</evidence>
<dbReference type="PANTHER" id="PTHR30574">
    <property type="entry name" value="INNER MEMBRANE PROTEIN YEDE"/>
    <property type="match status" value="1"/>
</dbReference>
<dbReference type="GO" id="GO:0005886">
    <property type="term" value="C:plasma membrane"/>
    <property type="evidence" value="ECO:0007669"/>
    <property type="project" value="UniProtKB-SubCell"/>
</dbReference>
<dbReference type="AlphaFoldDB" id="A0A2A4HL01"/>
<evidence type="ECO:0000256" key="2">
    <source>
        <dbReference type="ARBA" id="ARBA00022448"/>
    </source>
</evidence>
<dbReference type="PANTHER" id="PTHR30574:SF1">
    <property type="entry name" value="SULPHUR TRANSPORT DOMAIN-CONTAINING PROTEIN"/>
    <property type="match status" value="1"/>
</dbReference>
<evidence type="ECO:0000313" key="10">
    <source>
        <dbReference type="EMBL" id="PCF94763.1"/>
    </source>
</evidence>
<keyword evidence="2" id="KW-0813">Transport</keyword>
<dbReference type="RefSeq" id="WP_096652928.1">
    <property type="nucleotide sequence ID" value="NZ_NWUX01000015.1"/>
</dbReference>
<evidence type="ECO:0000256" key="8">
    <source>
        <dbReference type="ARBA" id="ARBA00035655"/>
    </source>
</evidence>
<reference evidence="11" key="1">
    <citation type="submission" date="2017-09" db="EMBL/GenBank/DDBJ databases">
        <authorList>
            <person name="Cho G.-S."/>
            <person name="Oguntoyinbo F.A."/>
            <person name="Cnockaert M."/>
            <person name="Kabisch J."/>
            <person name="Neve H."/>
            <person name="Bockelmann W."/>
            <person name="Wenning M."/>
            <person name="Franz C.M."/>
            <person name="Vandamme P."/>
        </authorList>
    </citation>
    <scope>NUCLEOTIDE SEQUENCE [LARGE SCALE GENOMIC DNA]</scope>
    <source>
        <strain evidence="11">MBT G8648</strain>
    </source>
</reference>
<feature type="transmembrane region" description="Helical" evidence="9">
    <location>
        <begin position="74"/>
        <end position="96"/>
    </location>
</feature>
<sequence>MSHIELTLWVGALIGLLFGAVGQASGFCLLRGIANTAQGDSRKLRAFMLAMAIALLGTQWLAALDYFSLSDSLYIIPSFSWLSLPLGGLLFGYGMALANGCGARALVLLGSGNLRSLVVVMCLGIGAYIALSGVLAPGRIYLEQTTSMTLASRDIAGLVTLPAWAVATPIGLLIAAWAFSNANFRASPRDWISGLIIGALVPAGWYATGVLGFDDFEPMRLASLTFVAPIGASLQYLMLSTGTRLSFGVAVVGGIIIGAFAMALVRRDFHWQGFQGPGQMARSMTGAFMMGVGGVLALGCSIGQGLTGMSTLALPSIIALLCIMLGAYLGVKGPLSLANLTSSQQ</sequence>
<evidence type="ECO:0000313" key="11">
    <source>
        <dbReference type="Proteomes" id="UP000218677"/>
    </source>
</evidence>
<protein>
    <submittedName>
        <fullName evidence="10">Uncharacterized protein</fullName>
    </submittedName>
</protein>
<evidence type="ECO:0000256" key="3">
    <source>
        <dbReference type="ARBA" id="ARBA00022475"/>
    </source>
</evidence>
<keyword evidence="3" id="KW-1003">Cell membrane</keyword>
<feature type="transmembrane region" description="Helical" evidence="9">
    <location>
        <begin position="220"/>
        <end position="239"/>
    </location>
</feature>
<comment type="subcellular location">
    <subcellularLocation>
        <location evidence="1">Cell inner membrane</location>
        <topology evidence="1">Multi-pass membrane protein</topology>
    </subcellularLocation>
</comment>
<dbReference type="Pfam" id="PF04143">
    <property type="entry name" value="Sulf_transp"/>
    <property type="match status" value="1"/>
</dbReference>
<keyword evidence="7 9" id="KW-0472">Membrane</keyword>
<evidence type="ECO:0000256" key="4">
    <source>
        <dbReference type="ARBA" id="ARBA00022519"/>
    </source>
</evidence>
<dbReference type="Proteomes" id="UP000218677">
    <property type="component" value="Unassembled WGS sequence"/>
</dbReference>
<proteinExistence type="inferred from homology"/>
<organism evidence="10 11">
    <name type="scientific">Vreelandella nigrificans</name>
    <dbReference type="NCBI Taxonomy" id="2042704"/>
    <lineage>
        <taxon>Bacteria</taxon>
        <taxon>Pseudomonadati</taxon>
        <taxon>Pseudomonadota</taxon>
        <taxon>Gammaproteobacteria</taxon>
        <taxon>Oceanospirillales</taxon>
        <taxon>Halomonadaceae</taxon>
        <taxon>Vreelandella</taxon>
    </lineage>
</organism>
<keyword evidence="4" id="KW-0997">Cell inner membrane</keyword>
<dbReference type="OrthoDB" id="9794165at2"/>
<feature type="transmembrane region" description="Helical" evidence="9">
    <location>
        <begin position="191"/>
        <end position="213"/>
    </location>
</feature>
<feature type="transmembrane region" description="Helical" evidence="9">
    <location>
        <begin position="46"/>
        <end position="67"/>
    </location>
</feature>
<dbReference type="InterPro" id="IPR007272">
    <property type="entry name" value="Sulf_transp_TsuA/YedE"/>
</dbReference>
<comment type="caution">
    <text evidence="10">The sequence shown here is derived from an EMBL/GenBank/DDBJ whole genome shotgun (WGS) entry which is preliminary data.</text>
</comment>
<feature type="transmembrane region" description="Helical" evidence="9">
    <location>
        <begin position="245"/>
        <end position="265"/>
    </location>
</feature>
<gene>
    <name evidence="10" type="ORF">CPA45_15295</name>
</gene>
<name>A0A2A4HL01_9GAMM</name>
<evidence type="ECO:0000256" key="5">
    <source>
        <dbReference type="ARBA" id="ARBA00022692"/>
    </source>
</evidence>
<accession>A0A2A4HL01</accession>
<keyword evidence="5 9" id="KW-0812">Transmembrane</keyword>
<feature type="transmembrane region" description="Helical" evidence="9">
    <location>
        <begin position="116"/>
        <end position="135"/>
    </location>
</feature>
<keyword evidence="6 9" id="KW-1133">Transmembrane helix</keyword>
<evidence type="ECO:0000256" key="6">
    <source>
        <dbReference type="ARBA" id="ARBA00022989"/>
    </source>
</evidence>
<evidence type="ECO:0000256" key="7">
    <source>
        <dbReference type="ARBA" id="ARBA00023136"/>
    </source>
</evidence>
<evidence type="ECO:0000256" key="9">
    <source>
        <dbReference type="SAM" id="Phobius"/>
    </source>
</evidence>
<feature type="transmembrane region" description="Helical" evidence="9">
    <location>
        <begin position="286"/>
        <end position="306"/>
    </location>
</feature>
<dbReference type="EMBL" id="NWUX01000015">
    <property type="protein sequence ID" value="PCF94763.1"/>
    <property type="molecule type" value="Genomic_DNA"/>
</dbReference>